<gene>
    <name evidence="2" type="ORF">NDU88_000314</name>
</gene>
<dbReference type="Proteomes" id="UP001066276">
    <property type="component" value="Chromosome 4_2"/>
</dbReference>
<sequence length="93" mass="9965">MRDAVKGAGSAHPAGLLSAAPLGIESPHFLSSGTYLQYALGETRRSHLKILTNMKCLLPGRKTVTAPPAFNPVSSEERAPNTPLEFLGIPQRR</sequence>
<organism evidence="2 3">
    <name type="scientific">Pleurodeles waltl</name>
    <name type="common">Iberian ribbed newt</name>
    <dbReference type="NCBI Taxonomy" id="8319"/>
    <lineage>
        <taxon>Eukaryota</taxon>
        <taxon>Metazoa</taxon>
        <taxon>Chordata</taxon>
        <taxon>Craniata</taxon>
        <taxon>Vertebrata</taxon>
        <taxon>Euteleostomi</taxon>
        <taxon>Amphibia</taxon>
        <taxon>Batrachia</taxon>
        <taxon>Caudata</taxon>
        <taxon>Salamandroidea</taxon>
        <taxon>Salamandridae</taxon>
        <taxon>Pleurodelinae</taxon>
        <taxon>Pleurodeles</taxon>
    </lineage>
</organism>
<protein>
    <submittedName>
        <fullName evidence="2">Uncharacterized protein</fullName>
    </submittedName>
</protein>
<accession>A0AAV7S475</accession>
<evidence type="ECO:0000256" key="1">
    <source>
        <dbReference type="SAM" id="MobiDB-lite"/>
    </source>
</evidence>
<comment type="caution">
    <text evidence="2">The sequence shown here is derived from an EMBL/GenBank/DDBJ whole genome shotgun (WGS) entry which is preliminary data.</text>
</comment>
<keyword evidence="3" id="KW-1185">Reference proteome</keyword>
<evidence type="ECO:0000313" key="2">
    <source>
        <dbReference type="EMBL" id="KAJ1159809.1"/>
    </source>
</evidence>
<dbReference type="AlphaFoldDB" id="A0AAV7S475"/>
<proteinExistence type="predicted"/>
<evidence type="ECO:0000313" key="3">
    <source>
        <dbReference type="Proteomes" id="UP001066276"/>
    </source>
</evidence>
<dbReference type="EMBL" id="JANPWB010000008">
    <property type="protein sequence ID" value="KAJ1159809.1"/>
    <property type="molecule type" value="Genomic_DNA"/>
</dbReference>
<name>A0AAV7S475_PLEWA</name>
<reference evidence="2" key="1">
    <citation type="journal article" date="2022" name="bioRxiv">
        <title>Sequencing and chromosome-scale assembly of the giantPleurodeles waltlgenome.</title>
        <authorList>
            <person name="Brown T."/>
            <person name="Elewa A."/>
            <person name="Iarovenko S."/>
            <person name="Subramanian E."/>
            <person name="Araus A.J."/>
            <person name="Petzold A."/>
            <person name="Susuki M."/>
            <person name="Suzuki K.-i.T."/>
            <person name="Hayashi T."/>
            <person name="Toyoda A."/>
            <person name="Oliveira C."/>
            <person name="Osipova E."/>
            <person name="Leigh N.D."/>
            <person name="Simon A."/>
            <person name="Yun M.H."/>
        </authorList>
    </citation>
    <scope>NUCLEOTIDE SEQUENCE</scope>
    <source>
        <strain evidence="2">20211129_DDA</strain>
        <tissue evidence="2">Liver</tissue>
    </source>
</reference>
<feature type="region of interest" description="Disordered" evidence="1">
    <location>
        <begin position="66"/>
        <end position="93"/>
    </location>
</feature>